<reference evidence="1 2" key="1">
    <citation type="submission" date="2023-08" db="EMBL/GenBank/DDBJ databases">
        <authorList>
            <person name="Palmer J.M."/>
        </authorList>
    </citation>
    <scope>NUCLEOTIDE SEQUENCE [LARGE SCALE GENOMIC DNA]</scope>
    <source>
        <strain evidence="1 2">TWF481</strain>
    </source>
</reference>
<accession>A0AAV9VY10</accession>
<evidence type="ECO:0000313" key="2">
    <source>
        <dbReference type="Proteomes" id="UP001370758"/>
    </source>
</evidence>
<dbReference type="Gene3D" id="2.130.10.10">
    <property type="entry name" value="YVTN repeat-like/Quinoprotein amine dehydrogenase"/>
    <property type="match status" value="1"/>
</dbReference>
<gene>
    <name evidence="1" type="ORF">TWF481_003015</name>
</gene>
<keyword evidence="2" id="KW-1185">Reference proteome</keyword>
<sequence>MAAFGAYRFKAFHSILRIPVDPDIPIKTFHLSFRDFLLDPGQKSRNPFSVEETEVHRRIAGECIALLSEKLRAGICSLGPPGILKSDIGLGIIQQSVPADVGYAYQYWVHHLKKSQHDIEDDGPVHKFLQEHLLDWLEATSILGISSNNIHLVKDLQSIIPVYFSALLFSPENGIAKTTFSPSYPNWQLGITRGILTEGKQLASVLADKTVKPWDVESGVLVQTFDRLIFHVHFSKAGRALETDNGHIYLQIIGTDFTDPISLQNFGYLHKGGWLLSSSVGTTRELQQQRRFDPLSPRFSRELPQKPSLFSSPSRNIRWACGVRD</sequence>
<evidence type="ECO:0000313" key="1">
    <source>
        <dbReference type="EMBL" id="KAK6495970.1"/>
    </source>
</evidence>
<dbReference type="InterPro" id="IPR015943">
    <property type="entry name" value="WD40/YVTN_repeat-like_dom_sf"/>
</dbReference>
<dbReference type="EMBL" id="JAVHJL010000012">
    <property type="protein sequence ID" value="KAK6495970.1"/>
    <property type="molecule type" value="Genomic_DNA"/>
</dbReference>
<dbReference type="AlphaFoldDB" id="A0AAV9VY10"/>
<protein>
    <submittedName>
        <fullName evidence="1">Uncharacterized protein</fullName>
    </submittedName>
</protein>
<proteinExistence type="predicted"/>
<dbReference type="Proteomes" id="UP001370758">
    <property type="component" value="Unassembled WGS sequence"/>
</dbReference>
<organism evidence="1 2">
    <name type="scientific">Arthrobotrys musiformis</name>
    <dbReference type="NCBI Taxonomy" id="47236"/>
    <lineage>
        <taxon>Eukaryota</taxon>
        <taxon>Fungi</taxon>
        <taxon>Dikarya</taxon>
        <taxon>Ascomycota</taxon>
        <taxon>Pezizomycotina</taxon>
        <taxon>Orbiliomycetes</taxon>
        <taxon>Orbiliales</taxon>
        <taxon>Orbiliaceae</taxon>
        <taxon>Arthrobotrys</taxon>
    </lineage>
</organism>
<name>A0AAV9VY10_9PEZI</name>
<comment type="caution">
    <text evidence="1">The sequence shown here is derived from an EMBL/GenBank/DDBJ whole genome shotgun (WGS) entry which is preliminary data.</text>
</comment>